<keyword evidence="2" id="KW-0456">Lyase</keyword>
<evidence type="ECO:0000313" key="4">
    <source>
        <dbReference type="Proteomes" id="UP000472274"/>
    </source>
</evidence>
<proteinExistence type="inferred from homology"/>
<protein>
    <submittedName>
        <fullName evidence="3">Uncharacterized protein</fullName>
    </submittedName>
</protein>
<dbReference type="GO" id="GO:0004300">
    <property type="term" value="F:enoyl-CoA hydratase activity"/>
    <property type="evidence" value="ECO:0007669"/>
    <property type="project" value="UniProtKB-ARBA"/>
</dbReference>
<dbReference type="Pfam" id="PF00378">
    <property type="entry name" value="ECH_1"/>
    <property type="match status" value="1"/>
</dbReference>
<reference evidence="3" key="2">
    <citation type="submission" date="2025-09" db="UniProtKB">
        <authorList>
            <consortium name="Ensembl"/>
        </authorList>
    </citation>
    <scope>IDENTIFICATION</scope>
</reference>
<dbReference type="InterPro" id="IPR029045">
    <property type="entry name" value="ClpP/crotonase-like_dom_sf"/>
</dbReference>
<dbReference type="AlphaFoldDB" id="A0A674IDG1"/>
<evidence type="ECO:0000256" key="2">
    <source>
        <dbReference type="ARBA" id="ARBA00023239"/>
    </source>
</evidence>
<reference evidence="3" key="1">
    <citation type="submission" date="2025-08" db="UniProtKB">
        <authorList>
            <consortium name="Ensembl"/>
        </authorList>
    </citation>
    <scope>IDENTIFICATION</scope>
</reference>
<dbReference type="SUPFAM" id="SSF52096">
    <property type="entry name" value="ClpP/crotonase"/>
    <property type="match status" value="1"/>
</dbReference>
<evidence type="ECO:0000313" key="3">
    <source>
        <dbReference type="Ensembl" id="ENSTMTP00000005827.1"/>
    </source>
</evidence>
<dbReference type="InterPro" id="IPR001753">
    <property type="entry name" value="Enoyl-CoA_hydra/iso"/>
</dbReference>
<dbReference type="InParanoid" id="A0A674IDG1"/>
<sequence length="123" mass="13623">GNLLEQTQHYHIQFQKLLDVECLICLATVTQSPWLSSAMAVPLHALLRPAQAPARLLLRAPVAGNSQLVTAMAKEAVKAAFEMTLTEGDKMEKRLSRATFATDDQKEGMATFVEKRKANFTDH</sequence>
<dbReference type="Ensembl" id="ENSTMTT00000006023.1">
    <property type="protein sequence ID" value="ENSTMTP00000005827.1"/>
    <property type="gene ID" value="ENSTMTG00000004319.1"/>
</dbReference>
<dbReference type="FunFam" id="1.10.12.10:FF:000001">
    <property type="entry name" value="Probable enoyl-CoA hydratase, mitochondrial"/>
    <property type="match status" value="1"/>
</dbReference>
<accession>A0A674IDG1</accession>
<dbReference type="InterPro" id="IPR014748">
    <property type="entry name" value="Enoyl-CoA_hydra_C"/>
</dbReference>
<comment type="similarity">
    <text evidence="1">Belongs to the enoyl-CoA hydratase/isomerase family.</text>
</comment>
<dbReference type="Gene3D" id="1.10.12.10">
    <property type="entry name" value="Lyase 2-enoyl-coa Hydratase, Chain A, domain 2"/>
    <property type="match status" value="1"/>
</dbReference>
<dbReference type="Proteomes" id="UP000472274">
    <property type="component" value="Unplaced"/>
</dbReference>
<organism evidence="3 4">
    <name type="scientific">Terrapene triunguis</name>
    <name type="common">Three-toed box turtle</name>
    <dbReference type="NCBI Taxonomy" id="2587831"/>
    <lineage>
        <taxon>Eukaryota</taxon>
        <taxon>Metazoa</taxon>
        <taxon>Chordata</taxon>
        <taxon>Craniata</taxon>
        <taxon>Vertebrata</taxon>
        <taxon>Euteleostomi</taxon>
        <taxon>Archelosauria</taxon>
        <taxon>Testudinata</taxon>
        <taxon>Testudines</taxon>
        <taxon>Cryptodira</taxon>
        <taxon>Durocryptodira</taxon>
        <taxon>Testudinoidea</taxon>
        <taxon>Emydidae</taxon>
        <taxon>Terrapene</taxon>
    </lineage>
</organism>
<keyword evidence="4" id="KW-1185">Reference proteome</keyword>
<evidence type="ECO:0000256" key="1">
    <source>
        <dbReference type="ARBA" id="ARBA00005254"/>
    </source>
</evidence>
<name>A0A674IDG1_9SAUR</name>